<dbReference type="InterPro" id="IPR006059">
    <property type="entry name" value="SBP"/>
</dbReference>
<evidence type="ECO:0000256" key="2">
    <source>
        <dbReference type="ARBA" id="ARBA00022448"/>
    </source>
</evidence>
<dbReference type="GO" id="GO:0019808">
    <property type="term" value="F:polyamine binding"/>
    <property type="evidence" value="ECO:0007669"/>
    <property type="project" value="InterPro"/>
</dbReference>
<protein>
    <recommendedName>
        <fullName evidence="6">Putrescine-binding periplasmic protein</fullName>
    </recommendedName>
</protein>
<evidence type="ECO:0000256" key="1">
    <source>
        <dbReference type="ARBA" id="ARBA00004418"/>
    </source>
</evidence>
<gene>
    <name evidence="5" type="ORF">LCGC14_0663020</name>
</gene>
<dbReference type="GO" id="GO:0015846">
    <property type="term" value="P:polyamine transport"/>
    <property type="evidence" value="ECO:0007669"/>
    <property type="project" value="InterPro"/>
</dbReference>
<keyword evidence="2" id="KW-0813">Transport</keyword>
<evidence type="ECO:0000256" key="4">
    <source>
        <dbReference type="ARBA" id="ARBA00022764"/>
    </source>
</evidence>
<evidence type="ECO:0008006" key="6">
    <source>
        <dbReference type="Google" id="ProtNLM"/>
    </source>
</evidence>
<dbReference type="PIRSF" id="PIRSF019574">
    <property type="entry name" value="Periplasmic_polyamine_BP"/>
    <property type="match status" value="1"/>
</dbReference>
<dbReference type="PRINTS" id="PR00909">
    <property type="entry name" value="SPERMDNBNDNG"/>
</dbReference>
<keyword evidence="4" id="KW-0574">Periplasm</keyword>
<dbReference type="CDD" id="cd13590">
    <property type="entry name" value="PBP2_PotD_PotF_like"/>
    <property type="match status" value="1"/>
</dbReference>
<comment type="subcellular location">
    <subcellularLocation>
        <location evidence="1">Periplasm</location>
    </subcellularLocation>
</comment>
<dbReference type="EMBL" id="LAZR01001277">
    <property type="protein sequence ID" value="KKN47427.1"/>
    <property type="molecule type" value="Genomic_DNA"/>
</dbReference>
<comment type="caution">
    <text evidence="5">The sequence shown here is derived from an EMBL/GenBank/DDBJ whole genome shotgun (WGS) entry which is preliminary data.</text>
</comment>
<dbReference type="Pfam" id="PF13416">
    <property type="entry name" value="SBP_bac_8"/>
    <property type="match status" value="1"/>
</dbReference>
<dbReference type="PANTHER" id="PTHR30222:SF17">
    <property type="entry name" value="SPERMIDINE_PUTRESCINE-BINDING PERIPLASMIC PROTEIN"/>
    <property type="match status" value="1"/>
</dbReference>
<name>A0A0F9RD54_9ZZZZ</name>
<proteinExistence type="predicted"/>
<dbReference type="Gene3D" id="3.40.190.10">
    <property type="entry name" value="Periplasmic binding protein-like II"/>
    <property type="match status" value="2"/>
</dbReference>
<reference evidence="5" key="1">
    <citation type="journal article" date="2015" name="Nature">
        <title>Complex archaea that bridge the gap between prokaryotes and eukaryotes.</title>
        <authorList>
            <person name="Spang A."/>
            <person name="Saw J.H."/>
            <person name="Jorgensen S.L."/>
            <person name="Zaremba-Niedzwiedzka K."/>
            <person name="Martijn J."/>
            <person name="Lind A.E."/>
            <person name="van Eijk R."/>
            <person name="Schleper C."/>
            <person name="Guy L."/>
            <person name="Ettema T.J."/>
        </authorList>
    </citation>
    <scope>NUCLEOTIDE SEQUENCE</scope>
</reference>
<accession>A0A0F9RD54</accession>
<evidence type="ECO:0000256" key="3">
    <source>
        <dbReference type="ARBA" id="ARBA00022729"/>
    </source>
</evidence>
<dbReference type="GO" id="GO:0042597">
    <property type="term" value="C:periplasmic space"/>
    <property type="evidence" value="ECO:0007669"/>
    <property type="project" value="UniProtKB-SubCell"/>
</dbReference>
<dbReference type="PANTHER" id="PTHR30222">
    <property type="entry name" value="SPERMIDINE/PUTRESCINE-BINDING PERIPLASMIC PROTEIN"/>
    <property type="match status" value="1"/>
</dbReference>
<sequence length="355" mass="39312">MNKNKASISNYKVLWVAFVLIAVSSPLRAAEPTELVFLTWSDYMDPDILEAFEQRTGIQVKQTYFESDAARDELLVGTGGRGFDVVLVDGTSIRILAKRGWLEPIDETDIPNLRYVDPHWRAVHEEAEVYSVPYLWGTLGIAYRKDLVSAPVSSWMDLLQPAPELHGKVAMISDTRDLIGMALKALGYSLNSTDPQELKEAEALLQAQAPAVKTYNYVSRGDGSALVNGQVVMSMIYNGGALKVQKHHDEIAFVLPEEGSNIWVDYVSVLSASANKVAAKQFINFINEPEIAARLAQFVHFATPNLAADALLPADFKSDPVIYPSVEALEKSETYHRLPARTQKSRAAIFSRLVN</sequence>
<organism evidence="5">
    <name type="scientific">marine sediment metagenome</name>
    <dbReference type="NCBI Taxonomy" id="412755"/>
    <lineage>
        <taxon>unclassified sequences</taxon>
        <taxon>metagenomes</taxon>
        <taxon>ecological metagenomes</taxon>
    </lineage>
</organism>
<keyword evidence="3" id="KW-0732">Signal</keyword>
<evidence type="ECO:0000313" key="5">
    <source>
        <dbReference type="EMBL" id="KKN47427.1"/>
    </source>
</evidence>
<dbReference type="AlphaFoldDB" id="A0A0F9RD54"/>
<dbReference type="SUPFAM" id="SSF53850">
    <property type="entry name" value="Periplasmic binding protein-like II"/>
    <property type="match status" value="1"/>
</dbReference>
<dbReference type="InterPro" id="IPR001188">
    <property type="entry name" value="Sperm_putr-bd"/>
</dbReference>